<evidence type="ECO:0000256" key="2">
    <source>
        <dbReference type="PROSITE-ProRule" id="PRU00447"/>
    </source>
</evidence>
<dbReference type="GO" id="GO:0006915">
    <property type="term" value="P:apoptotic process"/>
    <property type="evidence" value="ECO:0007669"/>
    <property type="project" value="UniProtKB-UniRule"/>
</dbReference>
<comment type="caution">
    <text evidence="5">The sequence shown here is derived from an EMBL/GenBank/DDBJ whole genome shotgun (WGS) entry which is preliminary data.</text>
</comment>
<evidence type="ECO:0000313" key="6">
    <source>
        <dbReference type="Proteomes" id="UP000683360"/>
    </source>
</evidence>
<reference evidence="5" key="1">
    <citation type="submission" date="2021-03" db="EMBL/GenBank/DDBJ databases">
        <authorList>
            <person name="Bekaert M."/>
        </authorList>
    </citation>
    <scope>NUCLEOTIDE SEQUENCE</scope>
</reference>
<dbReference type="OrthoDB" id="9387550at2759"/>
<dbReference type="InterPro" id="IPR003508">
    <property type="entry name" value="CIDE-N_dom"/>
</dbReference>
<feature type="domain" description="CIDE-N" evidence="4">
    <location>
        <begin position="67"/>
        <end position="144"/>
    </location>
</feature>
<keyword evidence="1 2" id="KW-0053">Apoptosis</keyword>
<feature type="region of interest" description="Disordered" evidence="3">
    <location>
        <begin position="1"/>
        <end position="22"/>
    </location>
</feature>
<evidence type="ECO:0000259" key="4">
    <source>
        <dbReference type="PROSITE" id="PS51135"/>
    </source>
</evidence>
<dbReference type="Gene3D" id="3.10.20.10">
    <property type="match status" value="1"/>
</dbReference>
<dbReference type="PANTHER" id="PTHR12306">
    <property type="entry name" value="CELL DEATH ACTIVATOR CIDE"/>
    <property type="match status" value="1"/>
</dbReference>
<gene>
    <name evidence="5" type="ORF">MEDL_56955</name>
</gene>
<dbReference type="AlphaFoldDB" id="A0A8S3URD4"/>
<evidence type="ECO:0000256" key="3">
    <source>
        <dbReference type="SAM" id="MobiDB-lite"/>
    </source>
</evidence>
<accession>A0A8S3URD4</accession>
<keyword evidence="6" id="KW-1185">Reference proteome</keyword>
<dbReference type="Proteomes" id="UP000683360">
    <property type="component" value="Unassembled WGS sequence"/>
</dbReference>
<sequence>MSGGTKRPVSPAGGHDAKKRRIDDCMQPTREINKRCGNMISGEDENYMRLCMILDICRKAVKDTEKTKIPLKIFTHDRRIRKGVFASSFADMVNKCKEKFTIAEGNHITFVLNEDGVEIDDEFFSTLTPNTILMILNEGETWNKQFESSGREQDTSAPGMEVSTSKIMGFIEQARASKRKCTNLPGTSAQKLPKPDIVKLGIGWQHYSYNTSSYHQVRSSRNKQIPSHDINLAYNKDYEETLQCLQDIFFKNGRNFKGRISEMELRIGNSAGREITIPCTSVLEIHHVACDYNCIEEFGVLAGFFGRFEDL</sequence>
<dbReference type="GO" id="GO:0042981">
    <property type="term" value="P:regulation of apoptotic process"/>
    <property type="evidence" value="ECO:0007669"/>
    <property type="project" value="TreeGrafter"/>
</dbReference>
<organism evidence="5 6">
    <name type="scientific">Mytilus edulis</name>
    <name type="common">Blue mussel</name>
    <dbReference type="NCBI Taxonomy" id="6550"/>
    <lineage>
        <taxon>Eukaryota</taxon>
        <taxon>Metazoa</taxon>
        <taxon>Spiralia</taxon>
        <taxon>Lophotrochozoa</taxon>
        <taxon>Mollusca</taxon>
        <taxon>Bivalvia</taxon>
        <taxon>Autobranchia</taxon>
        <taxon>Pteriomorphia</taxon>
        <taxon>Mytilida</taxon>
        <taxon>Mytiloidea</taxon>
        <taxon>Mytilidae</taxon>
        <taxon>Mytilinae</taxon>
        <taxon>Mytilus</taxon>
    </lineage>
</organism>
<dbReference type="PANTHER" id="PTHR12306:SF15">
    <property type="entry name" value="DNAATION FACTOR-RELATED PROTEIN 1, ISOFORM B-RELATED"/>
    <property type="match status" value="1"/>
</dbReference>
<proteinExistence type="predicted"/>
<dbReference type="SUPFAM" id="SSF54277">
    <property type="entry name" value="CAD &amp; PB1 domains"/>
    <property type="match status" value="1"/>
</dbReference>
<dbReference type="PROSITE" id="PS51135">
    <property type="entry name" value="CIDE_N"/>
    <property type="match status" value="1"/>
</dbReference>
<dbReference type="Pfam" id="PF02017">
    <property type="entry name" value="CIDE-N"/>
    <property type="match status" value="1"/>
</dbReference>
<dbReference type="SMART" id="SM00266">
    <property type="entry name" value="CAD"/>
    <property type="match status" value="1"/>
</dbReference>
<evidence type="ECO:0000256" key="1">
    <source>
        <dbReference type="ARBA" id="ARBA00022703"/>
    </source>
</evidence>
<dbReference type="EMBL" id="CAJPWZ010002751">
    <property type="protein sequence ID" value="CAG2244929.1"/>
    <property type="molecule type" value="Genomic_DNA"/>
</dbReference>
<protein>
    <recommendedName>
        <fullName evidence="4">CIDE-N domain-containing protein</fullName>
    </recommendedName>
</protein>
<name>A0A8S3URD4_MYTED</name>
<evidence type="ECO:0000313" key="5">
    <source>
        <dbReference type="EMBL" id="CAG2244929.1"/>
    </source>
</evidence>